<dbReference type="InterPro" id="IPR012337">
    <property type="entry name" value="RNaseH-like_sf"/>
</dbReference>
<dbReference type="GO" id="GO:0003964">
    <property type="term" value="F:RNA-directed DNA polymerase activity"/>
    <property type="evidence" value="ECO:0007669"/>
    <property type="project" value="UniProtKB-KW"/>
</dbReference>
<dbReference type="GO" id="GO:0003676">
    <property type="term" value="F:nucleic acid binding"/>
    <property type="evidence" value="ECO:0007669"/>
    <property type="project" value="InterPro"/>
</dbReference>
<keyword evidence="1" id="KW-0645">Protease</keyword>
<evidence type="ECO:0000256" key="3">
    <source>
        <dbReference type="ARBA" id="ARBA00022695"/>
    </source>
</evidence>
<dbReference type="GO" id="GO:0008233">
    <property type="term" value="F:peptidase activity"/>
    <property type="evidence" value="ECO:0007669"/>
    <property type="project" value="UniProtKB-KW"/>
</dbReference>
<evidence type="ECO:0000256" key="5">
    <source>
        <dbReference type="ARBA" id="ARBA00022759"/>
    </source>
</evidence>
<reference evidence="13 14" key="1">
    <citation type="journal article" date="2021" name="bioRxiv">
        <title>The Gossypium anomalum genome as a resource for cotton improvement and evolutionary analysis of hybrid incompatibility.</title>
        <authorList>
            <person name="Grover C.E."/>
            <person name="Yuan D."/>
            <person name="Arick M.A."/>
            <person name="Miller E.R."/>
            <person name="Hu G."/>
            <person name="Peterson D.G."/>
            <person name="Wendel J.F."/>
            <person name="Udall J.A."/>
        </authorList>
    </citation>
    <scope>NUCLEOTIDE SEQUENCE [LARGE SCALE GENOMIC DNA]</scope>
    <source>
        <strain evidence="13">JFW-Udall</strain>
        <tissue evidence="13">Leaf</tissue>
    </source>
</reference>
<keyword evidence="14" id="KW-1185">Reference proteome</keyword>
<dbReference type="SUPFAM" id="SSF56672">
    <property type="entry name" value="DNA/RNA polymerases"/>
    <property type="match status" value="1"/>
</dbReference>
<dbReference type="InterPro" id="IPR041588">
    <property type="entry name" value="Integrase_H2C2"/>
</dbReference>
<dbReference type="InterPro" id="IPR056924">
    <property type="entry name" value="SH3_Tf2-1"/>
</dbReference>
<sequence>MDRRRQEVVDKGRGGNGRGRGAPGRGNGNADARQPALVYACSSREEGDAPDVIMVIGYSRETSSGRYRWRFKGCEAYLALVSQARTEDSTVDAIRTVKEFGDVFSEELPGPPNREVELELIYCLEQLQYPLHLIEWHQRSLVELKAQIQELLDRGFIRLVCPPGEHRSCSASVFSKIDLRSRYHQLRVKEGDIHKKAFRTRYGHYEFLVMPFGLTNAPAAFMDLMNRVFSTLLGSGMWSLVAAEGIKVDPRKIEAVLEWKPPRLLPKVCGGFLGVGSTFDQTHKERSTRFVWKGLYGIHSDASHVGLGCVLMQEGKVVAYASRQLKTHEVNYPTHDLELAAKELNLRQRRWVELLKDYDCSIEYHPERLMWVVTDLRALFARLSLYDDGSLLAELQQVRDGENEDFRLNTEGVLCFRGRVCILKDSELRQSILKEAHGGLCAMHPGGNKLYRDLREVYWWPGLKREVTEFVGKCLTCQQVKAEHQSPSGLLQPVKIPLWKWERVTMDFVSGLPLTPTKKDSVWVVVDRLTKSAHFIPVRTDYSLQKLAKLYVAEIVRLHGTAFHPQTDGQSERVIQVLQDMLRGCIIDFRGSWEDYLPLAEFAYNNSYQASIQMAPYEALYGRRCRTPTCWTELGERRVLGPDLVADTESKVRLIRDRLKEASDRQKSYADLKRKEIEFAVGDMVFLEVSPWKKILRFGRKGKLSPRFIGPYRVDKRVDQWLIS</sequence>
<gene>
    <name evidence="13" type="ORF">CXB51_025923</name>
</gene>
<evidence type="ECO:0000259" key="12">
    <source>
        <dbReference type="Pfam" id="PF24626"/>
    </source>
</evidence>
<dbReference type="PANTHER" id="PTHR45835:SF99">
    <property type="entry name" value="CHROMO DOMAIN-CONTAINING PROTEIN-RELATED"/>
    <property type="match status" value="1"/>
</dbReference>
<dbReference type="Gene3D" id="3.30.420.10">
    <property type="entry name" value="Ribonuclease H-like superfamily/Ribonuclease H"/>
    <property type="match status" value="2"/>
</dbReference>
<dbReference type="Proteomes" id="UP000701853">
    <property type="component" value="Chromosome 10"/>
</dbReference>
<dbReference type="Gene3D" id="1.10.340.70">
    <property type="match status" value="1"/>
</dbReference>
<dbReference type="GO" id="GO:0004519">
    <property type="term" value="F:endonuclease activity"/>
    <property type="evidence" value="ECO:0007669"/>
    <property type="project" value="UniProtKB-KW"/>
</dbReference>
<organism evidence="13 14">
    <name type="scientific">Gossypium anomalum</name>
    <dbReference type="NCBI Taxonomy" id="47600"/>
    <lineage>
        <taxon>Eukaryota</taxon>
        <taxon>Viridiplantae</taxon>
        <taxon>Streptophyta</taxon>
        <taxon>Embryophyta</taxon>
        <taxon>Tracheophyta</taxon>
        <taxon>Spermatophyta</taxon>
        <taxon>Magnoliopsida</taxon>
        <taxon>eudicotyledons</taxon>
        <taxon>Gunneridae</taxon>
        <taxon>Pentapetalae</taxon>
        <taxon>rosids</taxon>
        <taxon>malvids</taxon>
        <taxon>Malvales</taxon>
        <taxon>Malvaceae</taxon>
        <taxon>Malvoideae</taxon>
        <taxon>Gossypium</taxon>
    </lineage>
</organism>
<feature type="domain" description="Integrase zinc-binding" evidence="11">
    <location>
        <begin position="425"/>
        <end position="482"/>
    </location>
</feature>
<evidence type="ECO:0000256" key="1">
    <source>
        <dbReference type="ARBA" id="ARBA00022670"/>
    </source>
</evidence>
<dbReference type="InterPro" id="IPR043502">
    <property type="entry name" value="DNA/RNA_pol_sf"/>
</dbReference>
<dbReference type="GO" id="GO:0006508">
    <property type="term" value="P:proteolysis"/>
    <property type="evidence" value="ECO:0007669"/>
    <property type="project" value="UniProtKB-KW"/>
</dbReference>
<dbReference type="EMBL" id="JAHUZN010000010">
    <property type="protein sequence ID" value="KAG8481143.1"/>
    <property type="molecule type" value="Genomic_DNA"/>
</dbReference>
<keyword evidence="6" id="KW-0378">Hydrolase</keyword>
<evidence type="ECO:0000256" key="4">
    <source>
        <dbReference type="ARBA" id="ARBA00022722"/>
    </source>
</evidence>
<keyword evidence="7" id="KW-0695">RNA-directed DNA polymerase</keyword>
<dbReference type="AlphaFoldDB" id="A0A8J5Y3P7"/>
<dbReference type="OrthoDB" id="981817at2759"/>
<evidence type="ECO:0000259" key="10">
    <source>
        <dbReference type="Pfam" id="PF17919"/>
    </source>
</evidence>
<feature type="compositionally biased region" description="Basic and acidic residues" evidence="8">
    <location>
        <begin position="1"/>
        <end position="13"/>
    </location>
</feature>
<name>A0A8J5Y3P7_9ROSI</name>
<evidence type="ECO:0000256" key="2">
    <source>
        <dbReference type="ARBA" id="ARBA00022679"/>
    </source>
</evidence>
<dbReference type="Pfam" id="PF24626">
    <property type="entry name" value="SH3_Tf2-1"/>
    <property type="match status" value="1"/>
</dbReference>
<evidence type="ECO:0008006" key="15">
    <source>
        <dbReference type="Google" id="ProtNLM"/>
    </source>
</evidence>
<dbReference type="InterPro" id="IPR041577">
    <property type="entry name" value="RT_RNaseH_2"/>
</dbReference>
<dbReference type="Pfam" id="PF17919">
    <property type="entry name" value="RT_RNaseH_2"/>
    <property type="match status" value="1"/>
</dbReference>
<dbReference type="InterPro" id="IPR000477">
    <property type="entry name" value="RT_dom"/>
</dbReference>
<proteinExistence type="predicted"/>
<feature type="compositionally biased region" description="Gly residues" evidence="8">
    <location>
        <begin position="14"/>
        <end position="27"/>
    </location>
</feature>
<dbReference type="FunFam" id="3.10.10.10:FF:000007">
    <property type="entry name" value="Retrovirus-related Pol polyprotein from transposon 17.6-like Protein"/>
    <property type="match status" value="1"/>
</dbReference>
<dbReference type="Gene3D" id="3.30.70.270">
    <property type="match status" value="1"/>
</dbReference>
<accession>A0A8J5Y3P7</accession>
<evidence type="ECO:0000259" key="11">
    <source>
        <dbReference type="Pfam" id="PF17921"/>
    </source>
</evidence>
<feature type="domain" description="Reverse transcriptase" evidence="9">
    <location>
        <begin position="169"/>
        <end position="233"/>
    </location>
</feature>
<evidence type="ECO:0000256" key="6">
    <source>
        <dbReference type="ARBA" id="ARBA00022801"/>
    </source>
</evidence>
<dbReference type="Gene3D" id="3.10.10.10">
    <property type="entry name" value="HIV Type 1 Reverse Transcriptase, subunit A, domain 1"/>
    <property type="match status" value="1"/>
</dbReference>
<dbReference type="CDD" id="cd01647">
    <property type="entry name" value="RT_LTR"/>
    <property type="match status" value="1"/>
</dbReference>
<keyword evidence="5" id="KW-0255">Endonuclease</keyword>
<evidence type="ECO:0000256" key="8">
    <source>
        <dbReference type="SAM" id="MobiDB-lite"/>
    </source>
</evidence>
<evidence type="ECO:0000256" key="7">
    <source>
        <dbReference type="ARBA" id="ARBA00022918"/>
    </source>
</evidence>
<dbReference type="InterPro" id="IPR043128">
    <property type="entry name" value="Rev_trsase/Diguanyl_cyclase"/>
</dbReference>
<feature type="domain" description="Tf2-1-like SH3-like" evidence="12">
    <location>
        <begin position="682"/>
        <end position="719"/>
    </location>
</feature>
<dbReference type="Pfam" id="PF17921">
    <property type="entry name" value="Integrase_H2C2"/>
    <property type="match status" value="1"/>
</dbReference>
<keyword evidence="3" id="KW-0548">Nucleotidyltransferase</keyword>
<dbReference type="InterPro" id="IPR036397">
    <property type="entry name" value="RNaseH_sf"/>
</dbReference>
<dbReference type="SUPFAM" id="SSF53098">
    <property type="entry name" value="Ribonuclease H-like"/>
    <property type="match status" value="1"/>
</dbReference>
<feature type="region of interest" description="Disordered" evidence="8">
    <location>
        <begin position="1"/>
        <end position="31"/>
    </location>
</feature>
<evidence type="ECO:0000259" key="9">
    <source>
        <dbReference type="Pfam" id="PF00078"/>
    </source>
</evidence>
<dbReference type="PANTHER" id="PTHR45835">
    <property type="entry name" value="YALI0A06105P"/>
    <property type="match status" value="1"/>
</dbReference>
<evidence type="ECO:0000313" key="13">
    <source>
        <dbReference type="EMBL" id="KAG8481143.1"/>
    </source>
</evidence>
<protein>
    <recommendedName>
        <fullName evidence="15">Integrase catalytic domain-containing protein</fullName>
    </recommendedName>
</protein>
<comment type="caution">
    <text evidence="13">The sequence shown here is derived from an EMBL/GenBank/DDBJ whole genome shotgun (WGS) entry which is preliminary data.</text>
</comment>
<evidence type="ECO:0000313" key="14">
    <source>
        <dbReference type="Proteomes" id="UP000701853"/>
    </source>
</evidence>
<feature type="domain" description="Reverse transcriptase/retrotransposon-derived protein RNase H-like" evidence="10">
    <location>
        <begin position="297"/>
        <end position="341"/>
    </location>
</feature>
<dbReference type="Pfam" id="PF00078">
    <property type="entry name" value="RVT_1"/>
    <property type="match status" value="1"/>
</dbReference>
<keyword evidence="4" id="KW-0540">Nuclease</keyword>
<keyword evidence="2" id="KW-0808">Transferase</keyword>